<evidence type="ECO:0000313" key="2">
    <source>
        <dbReference type="EMBL" id="MQM19910.1"/>
    </source>
</evidence>
<evidence type="ECO:0000313" key="3">
    <source>
        <dbReference type="Proteomes" id="UP000652761"/>
    </source>
</evidence>
<comment type="caution">
    <text evidence="2">The sequence shown here is derived from an EMBL/GenBank/DDBJ whole genome shotgun (WGS) entry which is preliminary data.</text>
</comment>
<reference evidence="2" key="1">
    <citation type="submission" date="2017-07" db="EMBL/GenBank/DDBJ databases">
        <title>Taro Niue Genome Assembly and Annotation.</title>
        <authorList>
            <person name="Atibalentja N."/>
            <person name="Keating K."/>
            <person name="Fields C.J."/>
        </authorList>
    </citation>
    <scope>NUCLEOTIDE SEQUENCE</scope>
    <source>
        <strain evidence="2">Niue_2</strain>
        <tissue evidence="2">Leaf</tissue>
    </source>
</reference>
<dbReference type="Pfam" id="PF01161">
    <property type="entry name" value="PBP"/>
    <property type="match status" value="1"/>
</dbReference>
<dbReference type="InterPro" id="IPR008914">
    <property type="entry name" value="PEBP"/>
</dbReference>
<sequence>MKCAQTGGIFTSIYAYATTSHLSAQRRGSQYVPETFPLLSSLLAIPLQHPYIPTSLAMAREPQRGMRDPLAMCGVVGDVVDPFTPCVSLRVIYGSKEVANGCGFRPSAVASRPTILVNGGDNDFGNFYTLVLVDPDSPSPSNPTRREYLHWLVTDINPASTGSGSGVSNLLHTSGQELVSYEPPQPSAGIHRLVFVLFRQAGRLAVRPPEWRANFNTRAFLEYNSLSSPVAVMYYNCQRENGTGGRRFM</sequence>
<dbReference type="InterPro" id="IPR035810">
    <property type="entry name" value="PEBP_euk"/>
</dbReference>
<comment type="similarity">
    <text evidence="1">Belongs to the phosphatidylethanolamine-binding protein family.</text>
</comment>
<gene>
    <name evidence="2" type="ORF">Taro_052922</name>
</gene>
<proteinExistence type="inferred from homology"/>
<accession>A0A843XLA9</accession>
<dbReference type="SUPFAM" id="SSF49777">
    <property type="entry name" value="PEBP-like"/>
    <property type="match status" value="1"/>
</dbReference>
<organism evidence="2 3">
    <name type="scientific">Colocasia esculenta</name>
    <name type="common">Wild taro</name>
    <name type="synonym">Arum esculentum</name>
    <dbReference type="NCBI Taxonomy" id="4460"/>
    <lineage>
        <taxon>Eukaryota</taxon>
        <taxon>Viridiplantae</taxon>
        <taxon>Streptophyta</taxon>
        <taxon>Embryophyta</taxon>
        <taxon>Tracheophyta</taxon>
        <taxon>Spermatophyta</taxon>
        <taxon>Magnoliopsida</taxon>
        <taxon>Liliopsida</taxon>
        <taxon>Araceae</taxon>
        <taxon>Aroideae</taxon>
        <taxon>Colocasieae</taxon>
        <taxon>Colocasia</taxon>
    </lineage>
</organism>
<dbReference type="CDD" id="cd00866">
    <property type="entry name" value="PEBP_euk"/>
    <property type="match status" value="1"/>
</dbReference>
<dbReference type="PANTHER" id="PTHR11362:SF9">
    <property type="entry name" value="PROTEIN FLOWERING LOCUS T-RELATED"/>
    <property type="match status" value="1"/>
</dbReference>
<dbReference type="PROSITE" id="PS01220">
    <property type="entry name" value="PBP"/>
    <property type="match status" value="1"/>
</dbReference>
<dbReference type="PANTHER" id="PTHR11362">
    <property type="entry name" value="PHOSPHATIDYLETHANOLAMINE-BINDING PROTEIN"/>
    <property type="match status" value="1"/>
</dbReference>
<evidence type="ECO:0000256" key="1">
    <source>
        <dbReference type="ARBA" id="ARBA00007091"/>
    </source>
</evidence>
<keyword evidence="3" id="KW-1185">Reference proteome</keyword>
<dbReference type="EMBL" id="NMUH01009318">
    <property type="protein sequence ID" value="MQM19910.1"/>
    <property type="molecule type" value="Genomic_DNA"/>
</dbReference>
<dbReference type="OrthoDB" id="2506647at2759"/>
<dbReference type="InterPro" id="IPR001858">
    <property type="entry name" value="Phosphatidylethanolamine-bd_CS"/>
</dbReference>
<dbReference type="AlphaFoldDB" id="A0A843XLA9"/>
<protein>
    <submittedName>
        <fullName evidence="2">Uncharacterized protein</fullName>
    </submittedName>
</protein>
<dbReference type="Gene3D" id="3.90.280.10">
    <property type="entry name" value="PEBP-like"/>
    <property type="match status" value="1"/>
</dbReference>
<name>A0A843XLA9_COLES</name>
<dbReference type="Proteomes" id="UP000652761">
    <property type="component" value="Unassembled WGS sequence"/>
</dbReference>
<dbReference type="InterPro" id="IPR036610">
    <property type="entry name" value="PEBP-like_sf"/>
</dbReference>